<gene>
    <name evidence="1" type="ORF">ACFOPX_02620</name>
</gene>
<dbReference type="EMBL" id="JBHRZO010000009">
    <property type="protein sequence ID" value="MFC3847430.1"/>
    <property type="molecule type" value="Genomic_DNA"/>
</dbReference>
<dbReference type="RefSeq" id="WP_158653109.1">
    <property type="nucleotide sequence ID" value="NZ_FZMF01000032.1"/>
</dbReference>
<name>A0ABV7ZGX4_9HELI</name>
<protein>
    <recommendedName>
        <fullName evidence="3">Lipoprotein</fullName>
    </recommendedName>
</protein>
<organism evidence="1 2">
    <name type="scientific">Helicobacter baculiformis</name>
    <dbReference type="NCBI Taxonomy" id="427351"/>
    <lineage>
        <taxon>Bacteria</taxon>
        <taxon>Pseudomonadati</taxon>
        <taxon>Campylobacterota</taxon>
        <taxon>Epsilonproteobacteria</taxon>
        <taxon>Campylobacterales</taxon>
        <taxon>Helicobacteraceae</taxon>
        <taxon>Helicobacter</taxon>
    </lineage>
</organism>
<evidence type="ECO:0008006" key="3">
    <source>
        <dbReference type="Google" id="ProtNLM"/>
    </source>
</evidence>
<evidence type="ECO:0000313" key="2">
    <source>
        <dbReference type="Proteomes" id="UP001595783"/>
    </source>
</evidence>
<comment type="caution">
    <text evidence="1">The sequence shown here is derived from an EMBL/GenBank/DDBJ whole genome shotgun (WGS) entry which is preliminary data.</text>
</comment>
<sequence length="50" mass="5820">MKYAFLVLFVIGAWGCCAHKQATQLKTQKAEDIQEEMTKRYEKSLLKGKR</sequence>
<proteinExistence type="predicted"/>
<accession>A0ABV7ZGX4</accession>
<evidence type="ECO:0000313" key="1">
    <source>
        <dbReference type="EMBL" id="MFC3847430.1"/>
    </source>
</evidence>
<dbReference type="Proteomes" id="UP001595783">
    <property type="component" value="Unassembled WGS sequence"/>
</dbReference>
<keyword evidence="2" id="KW-1185">Reference proteome</keyword>
<reference evidence="2" key="1">
    <citation type="journal article" date="2019" name="Int. J. Syst. Evol. Microbiol.">
        <title>The Global Catalogue of Microorganisms (GCM) 10K type strain sequencing project: providing services to taxonomists for standard genome sequencing and annotation.</title>
        <authorList>
            <consortium name="The Broad Institute Genomics Platform"/>
            <consortium name="The Broad Institute Genome Sequencing Center for Infectious Disease"/>
            <person name="Wu L."/>
            <person name="Ma J."/>
        </authorList>
    </citation>
    <scope>NUCLEOTIDE SEQUENCE [LARGE SCALE GENOMIC DNA]</scope>
    <source>
        <strain evidence="2">CCUG 53816</strain>
    </source>
</reference>